<dbReference type="GO" id="GO:0035657">
    <property type="term" value="C:eRF1 methyltransferase complex"/>
    <property type="evidence" value="ECO:0007669"/>
    <property type="project" value="TreeGrafter"/>
</dbReference>
<dbReference type="InterPro" id="IPR055487">
    <property type="entry name" value="DUF7059"/>
</dbReference>
<dbReference type="RefSeq" id="WP_021796666.1">
    <property type="nucleotide sequence ID" value="NZ_ACVN02000069.1"/>
</dbReference>
<comment type="caution">
    <text evidence="8">The sequence shown here is derived from an EMBL/GenBank/DDBJ whole genome shotgun (WGS) entry which is preliminary data.</text>
</comment>
<dbReference type="PANTHER" id="PTHR45875">
    <property type="entry name" value="METHYLTRANSFERASE N6AMT1"/>
    <property type="match status" value="1"/>
</dbReference>
<organism evidence="8 9">
    <name type="scientific">Propionibacterium acidifaciens F0233</name>
    <dbReference type="NCBI Taxonomy" id="553198"/>
    <lineage>
        <taxon>Bacteria</taxon>
        <taxon>Bacillati</taxon>
        <taxon>Actinomycetota</taxon>
        <taxon>Actinomycetes</taxon>
        <taxon>Propionibacteriales</taxon>
        <taxon>Propionibacteriaceae</taxon>
        <taxon>Propionibacterium</taxon>
    </lineage>
</organism>
<dbReference type="GO" id="GO:0003676">
    <property type="term" value="F:nucleic acid binding"/>
    <property type="evidence" value="ECO:0007669"/>
    <property type="project" value="InterPro"/>
</dbReference>
<evidence type="ECO:0000256" key="4">
    <source>
        <dbReference type="ARBA" id="ARBA00022691"/>
    </source>
</evidence>
<dbReference type="Pfam" id="PF25004">
    <property type="entry name" value="DUF7782"/>
    <property type="match status" value="1"/>
</dbReference>
<dbReference type="GO" id="GO:0005840">
    <property type="term" value="C:ribosome"/>
    <property type="evidence" value="ECO:0007669"/>
    <property type="project" value="UniProtKB-KW"/>
</dbReference>
<dbReference type="InterPro" id="IPR029063">
    <property type="entry name" value="SAM-dependent_MTases_sf"/>
</dbReference>
<evidence type="ECO:0000256" key="1">
    <source>
        <dbReference type="ARBA" id="ARBA00006149"/>
    </source>
</evidence>
<comment type="similarity">
    <text evidence="1">Belongs to the eukaryotic/archaeal PrmC-related family.</text>
</comment>
<dbReference type="InterPro" id="IPR007848">
    <property type="entry name" value="Small_mtfrase_dom"/>
</dbReference>
<evidence type="ECO:0000256" key="2">
    <source>
        <dbReference type="ARBA" id="ARBA00022603"/>
    </source>
</evidence>
<dbReference type="Gene3D" id="3.40.50.150">
    <property type="entry name" value="Vaccinia Virus protein VP39"/>
    <property type="match status" value="1"/>
</dbReference>
<dbReference type="PROSITE" id="PS00092">
    <property type="entry name" value="N6_MTASE"/>
    <property type="match status" value="1"/>
</dbReference>
<evidence type="ECO:0000313" key="8">
    <source>
        <dbReference type="EMBL" id="ERK60950.1"/>
    </source>
</evidence>
<evidence type="ECO:0000259" key="7">
    <source>
        <dbReference type="Pfam" id="PF25004"/>
    </source>
</evidence>
<keyword evidence="3" id="KW-0808">Transferase</keyword>
<evidence type="ECO:0000259" key="6">
    <source>
        <dbReference type="Pfam" id="PF23186"/>
    </source>
</evidence>
<sequence length="531" mass="56353">MLSSQAVDALRVVLVDAGYTVDAVLERLGPSGSEGLARNATIPALHVLGAADDAQAVLIRLFPLQQTLLRGPVERVLGARLLRSLIDEGVLRESGPAAFPVPGAAPPAGDPLPTGPAPGGPRVRAAVDIRPYGFEDADGSWSGWVAADPVPGLDGIVTPTRPDYVLGVSPASTSLSRLTVPDRVGTALDLGTGCGVQSLHLARHAGRVVATDLNPRACELAGLTMALNGIDRVGLREGSLYEPVDGERFDLIVTNPPYVMSPPDDGAERLVYREGSFAGDGLVERVVRRGPRHLTGGGLLQVLANWADGGGARWQDRLSGWAAGTGCDLWVIQRERLDVYEYIEMWLTDAGLAGSDEWGPRYRRWLDYFERLGITGVGMGWIMLRNSGAARPRIRIEEWPYDIGRPVGPALSSGWRTLDARSLDDDALLATRCTLDPDVVQETTGAPGAADPSHVVLRRTTGLRRAIEVDTALGGVLGACDGELPLGRIVDAVAELLGDDPAALRARLAPRLRDALVDGFITVRPSDAPPA</sequence>
<dbReference type="EMBL" id="ACVN02000069">
    <property type="protein sequence ID" value="ERK60950.1"/>
    <property type="molecule type" value="Genomic_DNA"/>
</dbReference>
<evidence type="ECO:0000256" key="3">
    <source>
        <dbReference type="ARBA" id="ARBA00022679"/>
    </source>
</evidence>
<dbReference type="GO" id="GO:0032259">
    <property type="term" value="P:methylation"/>
    <property type="evidence" value="ECO:0007669"/>
    <property type="project" value="UniProtKB-KW"/>
</dbReference>
<dbReference type="GO" id="GO:0008170">
    <property type="term" value="F:N-methyltransferase activity"/>
    <property type="evidence" value="ECO:0007669"/>
    <property type="project" value="UniProtKB-ARBA"/>
</dbReference>
<protein>
    <submittedName>
        <fullName evidence="8">Ribosomal protein L11 methyltransferase-like protein</fullName>
    </submittedName>
</protein>
<dbReference type="GO" id="GO:0008757">
    <property type="term" value="F:S-adenosylmethionine-dependent methyltransferase activity"/>
    <property type="evidence" value="ECO:0007669"/>
    <property type="project" value="TreeGrafter"/>
</dbReference>
<gene>
    <name evidence="8" type="ORF">HMPREF0682_0670</name>
</gene>
<dbReference type="AlphaFoldDB" id="U2QDM8"/>
<evidence type="ECO:0000313" key="9">
    <source>
        <dbReference type="Proteomes" id="UP000017052"/>
    </source>
</evidence>
<dbReference type="PANTHER" id="PTHR45875:SF1">
    <property type="entry name" value="METHYLTRANSFERASE N6AMT1"/>
    <property type="match status" value="1"/>
</dbReference>
<keyword evidence="9" id="KW-1185">Reference proteome</keyword>
<dbReference type="Proteomes" id="UP000017052">
    <property type="component" value="Unassembled WGS sequence"/>
</dbReference>
<dbReference type="SUPFAM" id="SSF53335">
    <property type="entry name" value="S-adenosyl-L-methionine-dependent methyltransferases"/>
    <property type="match status" value="1"/>
</dbReference>
<evidence type="ECO:0000259" key="5">
    <source>
        <dbReference type="Pfam" id="PF05175"/>
    </source>
</evidence>
<dbReference type="OrthoDB" id="129465at2"/>
<name>U2QDM8_9ACTN</name>
<dbReference type="GO" id="GO:0008276">
    <property type="term" value="F:protein methyltransferase activity"/>
    <property type="evidence" value="ECO:0007669"/>
    <property type="project" value="TreeGrafter"/>
</dbReference>
<feature type="domain" description="DUF7782" evidence="7">
    <location>
        <begin position="418"/>
        <end position="521"/>
    </location>
</feature>
<reference evidence="8" key="1">
    <citation type="submission" date="2013-08" db="EMBL/GenBank/DDBJ databases">
        <authorList>
            <person name="Durkin A.S."/>
            <person name="Haft D.R."/>
            <person name="McCorrison J."/>
            <person name="Torralba M."/>
            <person name="Gillis M."/>
            <person name="Haft D.H."/>
            <person name="Methe B."/>
            <person name="Sutton G."/>
            <person name="Nelson K.E."/>
        </authorList>
    </citation>
    <scope>NUCLEOTIDE SEQUENCE [LARGE SCALE GENOMIC DNA]</scope>
    <source>
        <strain evidence="8">F0233</strain>
    </source>
</reference>
<proteinExistence type="inferred from homology"/>
<dbReference type="CDD" id="cd02440">
    <property type="entry name" value="AdoMet_MTases"/>
    <property type="match status" value="1"/>
</dbReference>
<dbReference type="InterPro" id="IPR056684">
    <property type="entry name" value="DUF7782"/>
</dbReference>
<keyword evidence="2" id="KW-0489">Methyltransferase</keyword>
<dbReference type="Pfam" id="PF05175">
    <property type="entry name" value="MTS"/>
    <property type="match status" value="1"/>
</dbReference>
<feature type="domain" description="Methyltransferase small" evidence="5">
    <location>
        <begin position="179"/>
        <end position="305"/>
    </location>
</feature>
<dbReference type="InterPro" id="IPR002052">
    <property type="entry name" value="DNA_methylase_N6_adenine_CS"/>
</dbReference>
<dbReference type="InterPro" id="IPR052190">
    <property type="entry name" value="Euk-Arch_PrmC-MTase"/>
</dbReference>
<keyword evidence="4" id="KW-0949">S-adenosyl-L-methionine</keyword>
<dbReference type="GeneID" id="95360173"/>
<dbReference type="Pfam" id="PF23186">
    <property type="entry name" value="DUF7059"/>
    <property type="match status" value="1"/>
</dbReference>
<feature type="domain" description="DUF7059" evidence="6">
    <location>
        <begin position="17"/>
        <end position="96"/>
    </location>
</feature>
<accession>U2QDM8</accession>